<dbReference type="RefSeq" id="WP_237856190.1">
    <property type="nucleotide sequence ID" value="NZ_JAKLWS010000041.1"/>
</dbReference>
<dbReference type="Proteomes" id="UP001165366">
    <property type="component" value="Unassembled WGS sequence"/>
</dbReference>
<keyword evidence="6 7" id="KW-0460">Magnesium</keyword>
<dbReference type="PANTHER" id="PTHR20854:SF4">
    <property type="entry name" value="INOSITOL-1-MONOPHOSPHATASE-RELATED"/>
    <property type="match status" value="1"/>
</dbReference>
<dbReference type="InterPro" id="IPR020550">
    <property type="entry name" value="Inositol_monophosphatase_CS"/>
</dbReference>
<evidence type="ECO:0000256" key="4">
    <source>
        <dbReference type="ARBA" id="ARBA00022723"/>
    </source>
</evidence>
<dbReference type="PROSITE" id="PS00629">
    <property type="entry name" value="IMP_1"/>
    <property type="match status" value="1"/>
</dbReference>
<keyword evidence="9" id="KW-1185">Reference proteome</keyword>
<dbReference type="PANTHER" id="PTHR20854">
    <property type="entry name" value="INOSITOL MONOPHOSPHATASE"/>
    <property type="match status" value="1"/>
</dbReference>
<comment type="similarity">
    <text evidence="3 7">Belongs to the inositol monophosphatase superfamily.</text>
</comment>
<reference evidence="8" key="2">
    <citation type="submission" date="2024-05" db="EMBL/GenBank/DDBJ databases">
        <title>Rhodohalobacter halophilus gen. nov., sp. nov., a moderately halophilic member of the family Balneolaceae.</title>
        <authorList>
            <person name="Xia J."/>
        </authorList>
    </citation>
    <scope>NUCLEOTIDE SEQUENCE</scope>
    <source>
        <strain evidence="8">WB101</strain>
    </source>
</reference>
<dbReference type="CDD" id="cd01639">
    <property type="entry name" value="IMPase"/>
    <property type="match status" value="1"/>
</dbReference>
<dbReference type="Gene3D" id="3.30.540.10">
    <property type="entry name" value="Fructose-1,6-Bisphosphatase, subunit A, domain 1"/>
    <property type="match status" value="1"/>
</dbReference>
<evidence type="ECO:0000256" key="6">
    <source>
        <dbReference type="ARBA" id="ARBA00022842"/>
    </source>
</evidence>
<reference evidence="8" key="1">
    <citation type="submission" date="2022-01" db="EMBL/GenBank/DDBJ databases">
        <authorList>
            <person name="Wang Y."/>
        </authorList>
    </citation>
    <scope>NUCLEOTIDE SEQUENCE</scope>
    <source>
        <strain evidence="8">WB101</strain>
    </source>
</reference>
<dbReference type="Pfam" id="PF00459">
    <property type="entry name" value="Inositol_P"/>
    <property type="match status" value="1"/>
</dbReference>
<accession>A0ABS9KIQ3</accession>
<evidence type="ECO:0000256" key="5">
    <source>
        <dbReference type="ARBA" id="ARBA00022801"/>
    </source>
</evidence>
<evidence type="ECO:0000256" key="1">
    <source>
        <dbReference type="ARBA" id="ARBA00001033"/>
    </source>
</evidence>
<proteinExistence type="inferred from homology"/>
<name>A0ABS9KIQ3_9BACT</name>
<protein>
    <recommendedName>
        <fullName evidence="7">Inositol-1-monophosphatase</fullName>
        <ecNumber evidence="7">3.1.3.25</ecNumber>
    </recommendedName>
</protein>
<evidence type="ECO:0000313" key="9">
    <source>
        <dbReference type="Proteomes" id="UP001165366"/>
    </source>
</evidence>
<dbReference type="SUPFAM" id="SSF56655">
    <property type="entry name" value="Carbohydrate phosphatase"/>
    <property type="match status" value="1"/>
</dbReference>
<dbReference type="PROSITE" id="PS00630">
    <property type="entry name" value="IMP_2"/>
    <property type="match status" value="1"/>
</dbReference>
<sequence>MNSDLEVARKAAREGVRTIKKYKEKGINIEQKGFHDLVTDADIATEKAIIKVIKEHFPEDEILAEESTAEDQLKDSRTWIIDPIDGTTNFAHGFPMYCVSVAMWEKKAPKVGVVIEVTRDEEFTAIAGEGAWLNGEAIRVSTKSEHKKAFVGTGFPYNDLSLIEPYLNLFRKLMQELQGIRRPGSAAYDLCCVACGRFDGFYEYSLHIWDLAAAALIIKEAGGVITDWDGEDRWAFGERIVTGNSNTHTFLLKMIGEYIPEEQRRVVTAEHSH</sequence>
<dbReference type="EC" id="3.1.3.25" evidence="7"/>
<dbReference type="Gene3D" id="3.40.190.80">
    <property type="match status" value="1"/>
</dbReference>
<dbReference type="InterPro" id="IPR022337">
    <property type="entry name" value="Inositol_monophosphatase_SuhB"/>
</dbReference>
<keyword evidence="5 7" id="KW-0378">Hydrolase</keyword>
<comment type="catalytic activity">
    <reaction evidence="1 7">
        <text>a myo-inositol phosphate + H2O = myo-inositol + phosphate</text>
        <dbReference type="Rhea" id="RHEA:24056"/>
        <dbReference type="ChEBI" id="CHEBI:15377"/>
        <dbReference type="ChEBI" id="CHEBI:17268"/>
        <dbReference type="ChEBI" id="CHEBI:43474"/>
        <dbReference type="ChEBI" id="CHEBI:84139"/>
        <dbReference type="EC" id="3.1.3.25"/>
    </reaction>
</comment>
<dbReference type="PRINTS" id="PR00377">
    <property type="entry name" value="IMPHPHTASES"/>
</dbReference>
<gene>
    <name evidence="8" type="ORF">L6773_19285</name>
</gene>
<dbReference type="PRINTS" id="PR01959">
    <property type="entry name" value="SBIMPHPHTASE"/>
</dbReference>
<comment type="caution">
    <text evidence="8">The sequence shown here is derived from an EMBL/GenBank/DDBJ whole genome shotgun (WGS) entry which is preliminary data.</text>
</comment>
<dbReference type="InterPro" id="IPR020583">
    <property type="entry name" value="Inositol_monoP_metal-BS"/>
</dbReference>
<dbReference type="InterPro" id="IPR000760">
    <property type="entry name" value="Inositol_monophosphatase-like"/>
</dbReference>
<dbReference type="InterPro" id="IPR033942">
    <property type="entry name" value="IMPase"/>
</dbReference>
<evidence type="ECO:0000256" key="2">
    <source>
        <dbReference type="ARBA" id="ARBA00001946"/>
    </source>
</evidence>
<organism evidence="8 9">
    <name type="scientific">Rhodohalobacter sulfatireducens</name>
    <dbReference type="NCBI Taxonomy" id="2911366"/>
    <lineage>
        <taxon>Bacteria</taxon>
        <taxon>Pseudomonadati</taxon>
        <taxon>Balneolota</taxon>
        <taxon>Balneolia</taxon>
        <taxon>Balneolales</taxon>
        <taxon>Balneolaceae</taxon>
        <taxon>Rhodohalobacter</taxon>
    </lineage>
</organism>
<evidence type="ECO:0000256" key="3">
    <source>
        <dbReference type="ARBA" id="ARBA00009759"/>
    </source>
</evidence>
<keyword evidence="4 7" id="KW-0479">Metal-binding</keyword>
<evidence type="ECO:0000256" key="7">
    <source>
        <dbReference type="RuleBase" id="RU364068"/>
    </source>
</evidence>
<evidence type="ECO:0000313" key="8">
    <source>
        <dbReference type="EMBL" id="MCG2590726.1"/>
    </source>
</evidence>
<comment type="cofactor">
    <cofactor evidence="2 7">
        <name>Mg(2+)</name>
        <dbReference type="ChEBI" id="CHEBI:18420"/>
    </cofactor>
</comment>
<dbReference type="EMBL" id="JAKLWS010000041">
    <property type="protein sequence ID" value="MCG2590726.1"/>
    <property type="molecule type" value="Genomic_DNA"/>
</dbReference>